<dbReference type="InterPro" id="IPR025558">
    <property type="entry name" value="DUF4283"/>
</dbReference>
<dbReference type="GO" id="GO:0002098">
    <property type="term" value="P:tRNA wobble uridine modification"/>
    <property type="evidence" value="ECO:0007669"/>
    <property type="project" value="TreeGrafter"/>
</dbReference>
<feature type="domain" description="DUF4283" evidence="6">
    <location>
        <begin position="501"/>
        <end position="579"/>
    </location>
</feature>
<keyword evidence="2" id="KW-0808">Transferase</keyword>
<evidence type="ECO:0000313" key="8">
    <source>
        <dbReference type="Proteomes" id="UP000824120"/>
    </source>
</evidence>
<dbReference type="OrthoDB" id="271595at2759"/>
<evidence type="ECO:0000256" key="3">
    <source>
        <dbReference type="SAM" id="MobiDB-lite"/>
    </source>
</evidence>
<evidence type="ECO:0000256" key="2">
    <source>
        <dbReference type="ARBA" id="ARBA00022679"/>
    </source>
</evidence>
<dbReference type="EMBL" id="JACXVP010000004">
    <property type="protein sequence ID" value="KAG5612507.1"/>
    <property type="molecule type" value="Genomic_DNA"/>
</dbReference>
<name>A0A9J5ZHV1_SOLCO</name>
<dbReference type="GO" id="GO:0005634">
    <property type="term" value="C:nucleus"/>
    <property type="evidence" value="ECO:0007669"/>
    <property type="project" value="TreeGrafter"/>
</dbReference>
<dbReference type="Pfam" id="PF08241">
    <property type="entry name" value="Methyltransf_11"/>
    <property type="match status" value="1"/>
</dbReference>
<dbReference type="GO" id="GO:0030488">
    <property type="term" value="P:tRNA methylation"/>
    <property type="evidence" value="ECO:0007669"/>
    <property type="project" value="TreeGrafter"/>
</dbReference>
<dbReference type="InterPro" id="IPR029063">
    <property type="entry name" value="SAM-dependent_MTases_sf"/>
</dbReference>
<keyword evidence="1" id="KW-0489">Methyltransferase</keyword>
<evidence type="ECO:0000259" key="6">
    <source>
        <dbReference type="Pfam" id="PF14111"/>
    </source>
</evidence>
<dbReference type="GO" id="GO:0008757">
    <property type="term" value="F:S-adenosylmethionine-dependent methyltransferase activity"/>
    <property type="evidence" value="ECO:0007669"/>
    <property type="project" value="InterPro"/>
</dbReference>
<comment type="caution">
    <text evidence="7">The sequence shown here is derived from an EMBL/GenBank/DDBJ whole genome shotgun (WGS) entry which is preliminary data.</text>
</comment>
<gene>
    <name evidence="7" type="ORF">H5410_023788</name>
</gene>
<dbReference type="SUPFAM" id="SSF56219">
    <property type="entry name" value="DNase I-like"/>
    <property type="match status" value="1"/>
</dbReference>
<evidence type="ECO:0000313" key="7">
    <source>
        <dbReference type="EMBL" id="KAG5612507.1"/>
    </source>
</evidence>
<dbReference type="PANTHER" id="PTHR13069:SF21">
    <property type="entry name" value="ALKYLATED DNA REPAIR PROTEIN ALKB HOMOLOG 8"/>
    <property type="match status" value="1"/>
</dbReference>
<evidence type="ECO:0000259" key="4">
    <source>
        <dbReference type="Pfam" id="PF03372"/>
    </source>
</evidence>
<dbReference type="PANTHER" id="PTHR13069">
    <property type="entry name" value="ALKYLATED DNA REPAIR PROTEIN ALKB HOMOLOG 8"/>
    <property type="match status" value="1"/>
</dbReference>
<evidence type="ECO:0000256" key="1">
    <source>
        <dbReference type="ARBA" id="ARBA00022603"/>
    </source>
</evidence>
<dbReference type="GO" id="GO:0000049">
    <property type="term" value="F:tRNA binding"/>
    <property type="evidence" value="ECO:0007669"/>
    <property type="project" value="TreeGrafter"/>
</dbReference>
<feature type="compositionally biased region" description="Polar residues" evidence="3">
    <location>
        <begin position="694"/>
        <end position="703"/>
    </location>
</feature>
<evidence type="ECO:0000259" key="5">
    <source>
        <dbReference type="Pfam" id="PF08241"/>
    </source>
</evidence>
<proteinExistence type="predicted"/>
<dbReference type="GO" id="GO:0005737">
    <property type="term" value="C:cytoplasm"/>
    <property type="evidence" value="ECO:0007669"/>
    <property type="project" value="TreeGrafter"/>
</dbReference>
<dbReference type="Gene3D" id="3.60.10.10">
    <property type="entry name" value="Endonuclease/exonuclease/phosphatase"/>
    <property type="match status" value="1"/>
</dbReference>
<protein>
    <submittedName>
        <fullName evidence="7">Uncharacterized protein</fullName>
    </submittedName>
</protein>
<keyword evidence="8" id="KW-1185">Reference proteome</keyword>
<dbReference type="Pfam" id="PF14111">
    <property type="entry name" value="DUF4283"/>
    <property type="match status" value="1"/>
</dbReference>
<sequence>MMLFGVGTARSFCFKGIYTKSTVIVGYIFSTRSFSTMNEVGIDSDSSLHTVESVGEAPVLRPVSVRAKCSSNVQSTPEIEKKYVHGVYDAIAPHFSSTRFAKWPKVSAFLSSLSPGSLILDAGCGNGKYLGLNPDCFFIGCDISAALINICADKEQEVLVADAVNLPYRTGYGDAAISIAVLHHLSTESRRRKAVEELVRVVKKGGCVLITVWAREQEDSSLIEKWTPLNQRYVEEWIGPGSPRVRNPSSPRILESIPEAEENSAGEQLKGLHANSSKVKSAEVMHPISLDEGHSFPTGSEKGYPEQQEFFVPWHLPYHRAEVSGASAVALASGLAKKDDKKGSVVYNRYYHVFSEGELERIYFRLGGKSSDLTKSHLPSGTWFEWVEDARLYMRRMKLSRAALFWLFLSVITVNGEERSVIILPENAFNEGWTNLLQKIEPFINDTKQVQKLNGNTGGTSTKGDKGKGSYKDAILRNRWSANYSSQSLEKNNNEDDTDPLRRSLVGCFPDCDEIPTRNDLRKWVHQNWQGIFNIQIFDLNGIQFLFEFQSRRDAENVLAGRWMRNNQCMELEWWSPTTGAIPMQKKFDWFWIRILGLPLQLWSDEVMKDIGDQCGGWLETEEETQLRNHLRWARIRVRGPMEDIPTTVEVDDGEFTFTLPVWCEAPARFRPSSDKVLEHREARKQPFRGGSSLMGTSQTNYPLDNGKYNADKGLQETSISKRKEDHVVLTEGHVVALIQKMGPDLIKEQLGLLGLLGHLKNNKESGMKEVQCLHTSKTPEAEPFIDNILGQEATPSPRPCLSEEELGMLESLSPGSLECAKERGDGSMEGENRPVAIIEEYGGGESFNYSDREAGPRGDEGVGQLTNFEEPLPLQINDSLSEQEIEDKASLWVQSNVLKLSQLFGAAFEGCDKVAFDLFLRIDQKRGELTQKAASIASTSGKKFTPKEIKNLEFHREDNISQLSMKLKIFSWNVRGVNCEYKRRLVRRVIQQWGADIYVLVETKLTEEETHVFRQLWQNRWIGECHLNATGRSGGIVVMWDKRYWRGEVVSTTNQSLTIKFDGINQVLTWFLSAVYASCDTVSRRELWQELSIIKEVCSGPWISCGDFNVTRYPNERSEGHRITGDMQEFTEWINAMEFVDPPLLGGSFTWRRGDGHSSASRIDRFLYSSQWDESFTQIKQNLLPRIGSDHNPIMLDCGDLNSNKSYFKFEQWWLRVDGFADKIKEWWLSFNINGTGSYILAVKLKMLRQKLKEWRMTHRNDWKRKKEEILQQLAEMEKTQELRLLSEDELLQKVHLAMEFEEVAKQEEIAWRQRSRIQWLKKGDKNTKFFHRVATAHKRFNSIDTLVVEGNSISDPEDIKGEIINFYQKLYTETEQWRPEFKLQGLETITEEERDWLVSGLDNAILVDRFYDKSNWCIILEKTSMQCSTFSPTLKVSLVLLKFLCAIGANFGDQN</sequence>
<dbReference type="SUPFAM" id="SSF53335">
    <property type="entry name" value="S-adenosyl-L-methionine-dependent methyltransferases"/>
    <property type="match status" value="1"/>
</dbReference>
<organism evidence="7 8">
    <name type="scientific">Solanum commersonii</name>
    <name type="common">Commerson's wild potato</name>
    <name type="synonym">Commerson's nightshade</name>
    <dbReference type="NCBI Taxonomy" id="4109"/>
    <lineage>
        <taxon>Eukaryota</taxon>
        <taxon>Viridiplantae</taxon>
        <taxon>Streptophyta</taxon>
        <taxon>Embryophyta</taxon>
        <taxon>Tracheophyta</taxon>
        <taxon>Spermatophyta</taxon>
        <taxon>Magnoliopsida</taxon>
        <taxon>eudicotyledons</taxon>
        <taxon>Gunneridae</taxon>
        <taxon>Pentapetalae</taxon>
        <taxon>asterids</taxon>
        <taxon>lamiids</taxon>
        <taxon>Solanales</taxon>
        <taxon>Solanaceae</taxon>
        <taxon>Solanoideae</taxon>
        <taxon>Solaneae</taxon>
        <taxon>Solanum</taxon>
    </lineage>
</organism>
<dbReference type="InterPro" id="IPR005135">
    <property type="entry name" value="Endo/exonuclease/phosphatase"/>
</dbReference>
<dbReference type="GO" id="GO:0009820">
    <property type="term" value="P:alkaloid metabolic process"/>
    <property type="evidence" value="ECO:0007669"/>
    <property type="project" value="UniProtKB-KW"/>
</dbReference>
<dbReference type="InterPro" id="IPR013216">
    <property type="entry name" value="Methyltransf_11"/>
</dbReference>
<dbReference type="GO" id="GO:0106335">
    <property type="term" value="F:tRNA (5-carboxymethyluridine(34)-5-O)-methyltransferase activity"/>
    <property type="evidence" value="ECO:0007669"/>
    <property type="project" value="TreeGrafter"/>
</dbReference>
<reference evidence="7 8" key="1">
    <citation type="submission" date="2020-09" db="EMBL/GenBank/DDBJ databases">
        <title>De no assembly of potato wild relative species, Solanum commersonii.</title>
        <authorList>
            <person name="Cho K."/>
        </authorList>
    </citation>
    <scope>NUCLEOTIDE SEQUENCE [LARGE SCALE GENOMIC DNA]</scope>
    <source>
        <strain evidence="7">LZ3.2</strain>
        <tissue evidence="7">Leaf</tissue>
    </source>
</reference>
<feature type="domain" description="Methyltransferase type 11" evidence="5">
    <location>
        <begin position="120"/>
        <end position="210"/>
    </location>
</feature>
<dbReference type="InterPro" id="IPR051422">
    <property type="entry name" value="AlkB_tRNA_MeTrf/Diox"/>
</dbReference>
<dbReference type="Pfam" id="PF03372">
    <property type="entry name" value="Exo_endo_phos"/>
    <property type="match status" value="1"/>
</dbReference>
<feature type="region of interest" description="Disordered" evidence="3">
    <location>
        <begin position="688"/>
        <end position="707"/>
    </location>
</feature>
<feature type="domain" description="Endonuclease/exonuclease/phosphatase" evidence="4">
    <location>
        <begin position="972"/>
        <end position="1192"/>
    </location>
</feature>
<dbReference type="Proteomes" id="UP000824120">
    <property type="component" value="Chromosome 4"/>
</dbReference>
<dbReference type="Gene3D" id="3.40.50.150">
    <property type="entry name" value="Vaccinia Virus protein VP39"/>
    <property type="match status" value="1"/>
</dbReference>
<dbReference type="InterPro" id="IPR036691">
    <property type="entry name" value="Endo/exonu/phosph_ase_sf"/>
</dbReference>
<accession>A0A9J5ZHV1</accession>
<dbReference type="CDD" id="cd02440">
    <property type="entry name" value="AdoMet_MTases"/>
    <property type="match status" value="1"/>
</dbReference>